<dbReference type="GeneID" id="5723926"/>
<feature type="compositionally biased region" description="Low complexity" evidence="1">
    <location>
        <begin position="854"/>
        <end position="899"/>
    </location>
</feature>
<feature type="region of interest" description="Disordered" evidence="1">
    <location>
        <begin position="546"/>
        <end position="568"/>
    </location>
</feature>
<proteinExistence type="predicted"/>
<feature type="region of interest" description="Disordered" evidence="1">
    <location>
        <begin position="132"/>
        <end position="157"/>
    </location>
</feature>
<dbReference type="InterPro" id="IPR044624">
    <property type="entry name" value="Mbb1-like"/>
</dbReference>
<dbReference type="HOGENOM" id="CLU_255343_0_0_1"/>
<feature type="region of interest" description="Disordered" evidence="1">
    <location>
        <begin position="304"/>
        <end position="360"/>
    </location>
</feature>
<dbReference type="GO" id="GO:0006417">
    <property type="term" value="P:regulation of translation"/>
    <property type="evidence" value="ECO:0000318"/>
    <property type="project" value="GO_Central"/>
</dbReference>
<dbReference type="GO" id="GO:0003727">
    <property type="term" value="F:single-stranded RNA binding"/>
    <property type="evidence" value="ECO:0000318"/>
    <property type="project" value="GO_Central"/>
</dbReference>
<dbReference type="KEGG" id="cre:CHLRE_10g456300v5"/>
<dbReference type="OMA" id="MYGSARH"/>
<dbReference type="Proteomes" id="UP000006906">
    <property type="component" value="Chromosome 10"/>
</dbReference>
<feature type="region of interest" description="Disordered" evidence="1">
    <location>
        <begin position="1238"/>
        <end position="1257"/>
    </location>
</feature>
<dbReference type="InterPro" id="IPR019734">
    <property type="entry name" value="TPR_rpt"/>
</dbReference>
<organism evidence="2 3">
    <name type="scientific">Chlamydomonas reinhardtii</name>
    <name type="common">Chlamydomonas smithii</name>
    <dbReference type="NCBI Taxonomy" id="3055"/>
    <lineage>
        <taxon>Eukaryota</taxon>
        <taxon>Viridiplantae</taxon>
        <taxon>Chlorophyta</taxon>
        <taxon>core chlorophytes</taxon>
        <taxon>Chlorophyceae</taxon>
        <taxon>CS clade</taxon>
        <taxon>Chlamydomonadales</taxon>
        <taxon>Chlamydomonadaceae</taxon>
        <taxon>Chlamydomonas</taxon>
    </lineage>
</organism>
<evidence type="ECO:0000313" key="3">
    <source>
        <dbReference type="Proteomes" id="UP000006906"/>
    </source>
</evidence>
<feature type="compositionally biased region" description="Low complexity" evidence="1">
    <location>
        <begin position="729"/>
        <end position="744"/>
    </location>
</feature>
<accession>A8I0I6</accession>
<feature type="compositionally biased region" description="Low complexity" evidence="1">
    <location>
        <begin position="448"/>
        <end position="464"/>
    </location>
</feature>
<dbReference type="PANTHER" id="PTHR44917">
    <property type="entry name" value="PROTEIN HIGH CHLOROPHYLL FLUORESCENT 107"/>
    <property type="match status" value="1"/>
</dbReference>
<keyword evidence="3" id="KW-1185">Reference proteome</keyword>
<dbReference type="Gramene" id="PNW77900">
    <property type="protein sequence ID" value="PNW77900"/>
    <property type="gene ID" value="CHLRE_10g456300v5"/>
</dbReference>
<dbReference type="Pfam" id="PF13432">
    <property type="entry name" value="TPR_16"/>
    <property type="match status" value="2"/>
</dbReference>
<feature type="compositionally biased region" description="Acidic residues" evidence="1">
    <location>
        <begin position="1356"/>
        <end position="1365"/>
    </location>
</feature>
<dbReference type="Gene3D" id="1.25.40.10">
    <property type="entry name" value="Tetratricopeptide repeat domain"/>
    <property type="match status" value="2"/>
</dbReference>
<dbReference type="SMART" id="SM00386">
    <property type="entry name" value="HAT"/>
    <property type="match status" value="5"/>
</dbReference>
<dbReference type="PANTHER" id="PTHR44917:SF1">
    <property type="entry name" value="PROTEIN HIGH CHLOROPHYLL FLUORESCENT 107"/>
    <property type="match status" value="1"/>
</dbReference>
<sequence>MGALPCPAHIEHHQGLSSFGTRRVLRQSVACGAHRSRRRSLWAGASPGAPKYDEGALSCSFQLGSASLHVSEVRGSRHATPRAPPTGGCIELPKTLALTEEQDQRAARATSQLLNAISRCAAGSPLARLLTGPHGAASATGAGSHSSSAGAPTPTPRPDIAAAAALLPSLTWRWVSVADLEGGWVDRGVAHLLREALLVQKAASDVNASVSELVGWCMDNCSAPAAALAALWGQQQGAALPARSRSFYGLLLQRLDGGGASSAVAAAAGRQPHEHQQERSSAEAYGLSPALVFCSSVARTALSTSSRRGGRSSSSEEDGDAHDDRSHPHTQQLLEQDGSEPLVGAAASPSSNGKRSAAGPSAGADVILVGELPGDVLLDESVGNVRRQQPHANGSGAKHNGVNGSGKSGSGGAKVAHAHVNGSAADTDPGQAALGVKGSAESPLEQPAPAAKRSAAGKASRPAALLLKRPSRSAAPPAPTLPDGAEADGFASDGSGLPGHGQQQLSAIAAAAAASSLLAGPAAPMSFLETLSDDDDEARRAASLLNGAGMSDPASASSTSTSSNSGTSNLVGRVFVPMRLVSVSRFPLRDALGRPLPDGLAVPPTGPIVLSNDARVFPGTEGLLSDYATPAGDKLAVRLEYITDRSYAYGDVALQLFNISRVTRKRTDNCQMLVNGKPVNVGDPGVPLVPGDEIRFGRSAAFAFRLEALPEAPSGLEAAVQQLQLHADSSSSNGNGSGSSSSSGLPQVSEEEVAAAAADMASLSNMSRRDPPRAEALLRRLLAARPGDAALWLIWAQMAARVEGPGPGQAKARMLFRAAADAARRMPVLPPPPLALQMAARRATGAGRRRRRGASTTASMDGDDGALSVADGSSSADAAIDPASGASPSAAAGAPAPSARPRHNWLLVQALGNWGKHEWRLRMYGSARHLFRAAADEAARHSGGLAAGGGGAVMHYWGSRELEAGNVRNARIVAAEALRKCPADVALYVLAASVELEASNLELAKGYCQRAYALDRTDKQLFLIWPRVEAGLGDRDKARLLFERALDAHPLNTKIINMYARFEAEEGSYREAAELYDRALQIDPLSPGPGVHNRADWASMETDLGNTGLARQLLEEGLEAHPNSAALLVVYSKLQRLEGRYQEALAAVRRAQAVAGAFNAAVMNERAQVLRALGERELAANLSRHVSAVKQLNRMKQQGYWGSEAWRAFVEATRTPEQRTLVAAARARRLQLGWAPAVRGAKPAPPPGVVAGDGRRPAAPETQQWMALEELRRQRAEARRLTAQRTARLRAEEAAAAAGGGEAGAAAAAAALAMGSTGSMGSMDGDEGYDDEIQDPVMYGADLGSGPLPRRRLEDQDADYYEEPESMALPPLDAVRRPMPDADDM</sequence>
<dbReference type="OrthoDB" id="541719at2759"/>
<dbReference type="GO" id="GO:0003729">
    <property type="term" value="F:mRNA binding"/>
    <property type="evidence" value="ECO:0007669"/>
    <property type="project" value="InterPro"/>
</dbReference>
<feature type="region of interest" description="Disordered" evidence="1">
    <location>
        <begin position="263"/>
        <end position="282"/>
    </location>
</feature>
<evidence type="ECO:0000313" key="2">
    <source>
        <dbReference type="EMBL" id="PNW77900.1"/>
    </source>
</evidence>
<evidence type="ECO:0000256" key="1">
    <source>
        <dbReference type="SAM" id="MobiDB-lite"/>
    </source>
</evidence>
<dbReference type="GO" id="GO:0006397">
    <property type="term" value="P:mRNA processing"/>
    <property type="evidence" value="ECO:0000318"/>
    <property type="project" value="GO_Central"/>
</dbReference>
<gene>
    <name evidence="2" type="ORF">CHLRE_10g456300v5</name>
</gene>
<feature type="compositionally biased region" description="Basic and acidic residues" evidence="1">
    <location>
        <begin position="271"/>
        <end position="281"/>
    </location>
</feature>
<dbReference type="InParanoid" id="A8I0I6"/>
<dbReference type="InterPro" id="IPR003107">
    <property type="entry name" value="HAT"/>
</dbReference>
<feature type="region of interest" description="Disordered" evidence="1">
    <location>
        <begin position="1333"/>
        <end position="1385"/>
    </location>
</feature>
<dbReference type="SUPFAM" id="SSF48452">
    <property type="entry name" value="TPR-like"/>
    <property type="match status" value="2"/>
</dbReference>
<feature type="compositionally biased region" description="Low complexity" evidence="1">
    <location>
        <begin position="554"/>
        <end position="568"/>
    </location>
</feature>
<dbReference type="EMBL" id="CM008971">
    <property type="protein sequence ID" value="PNW77900.1"/>
    <property type="molecule type" value="Genomic_DNA"/>
</dbReference>
<feature type="compositionally biased region" description="Gly residues" evidence="1">
    <location>
        <begin position="403"/>
        <end position="412"/>
    </location>
</feature>
<feature type="compositionally biased region" description="Low complexity" evidence="1">
    <location>
        <begin position="304"/>
        <end position="313"/>
    </location>
</feature>
<feature type="region of interest" description="Disordered" evidence="1">
    <location>
        <begin position="841"/>
        <end position="899"/>
    </location>
</feature>
<feature type="compositionally biased region" description="Low complexity" evidence="1">
    <location>
        <begin position="132"/>
        <end position="152"/>
    </location>
</feature>
<reference evidence="2 3" key="1">
    <citation type="journal article" date="2007" name="Science">
        <title>The Chlamydomonas genome reveals the evolution of key animal and plant functions.</title>
        <authorList>
            <person name="Merchant S.S."/>
            <person name="Prochnik S.E."/>
            <person name="Vallon O."/>
            <person name="Harris E.H."/>
            <person name="Karpowicz S.J."/>
            <person name="Witman G.B."/>
            <person name="Terry A."/>
            <person name="Salamov A."/>
            <person name="Fritz-Laylin L.K."/>
            <person name="Marechal-Drouard L."/>
            <person name="Marshall W.F."/>
            <person name="Qu L.H."/>
            <person name="Nelson D.R."/>
            <person name="Sanderfoot A.A."/>
            <person name="Spalding M.H."/>
            <person name="Kapitonov V.V."/>
            <person name="Ren Q."/>
            <person name="Ferris P."/>
            <person name="Lindquist E."/>
            <person name="Shapiro H."/>
            <person name="Lucas S.M."/>
            <person name="Grimwood J."/>
            <person name="Schmutz J."/>
            <person name="Cardol P."/>
            <person name="Cerutti H."/>
            <person name="Chanfreau G."/>
            <person name="Chen C.L."/>
            <person name="Cognat V."/>
            <person name="Croft M.T."/>
            <person name="Dent R."/>
            <person name="Dutcher S."/>
            <person name="Fernandez E."/>
            <person name="Fukuzawa H."/>
            <person name="Gonzalez-Ballester D."/>
            <person name="Gonzalez-Halphen D."/>
            <person name="Hallmann A."/>
            <person name="Hanikenne M."/>
            <person name="Hippler M."/>
            <person name="Inwood W."/>
            <person name="Jabbari K."/>
            <person name="Kalanon M."/>
            <person name="Kuras R."/>
            <person name="Lefebvre P.A."/>
            <person name="Lemaire S.D."/>
            <person name="Lobanov A.V."/>
            <person name="Lohr M."/>
            <person name="Manuell A."/>
            <person name="Meier I."/>
            <person name="Mets L."/>
            <person name="Mittag M."/>
            <person name="Mittelmeier T."/>
            <person name="Moroney J.V."/>
            <person name="Moseley J."/>
            <person name="Napoli C."/>
            <person name="Nedelcu A.M."/>
            <person name="Niyogi K."/>
            <person name="Novoselov S.V."/>
            <person name="Paulsen I.T."/>
            <person name="Pazour G."/>
            <person name="Purton S."/>
            <person name="Ral J.P."/>
            <person name="Riano-Pachon D.M."/>
            <person name="Riekhof W."/>
            <person name="Rymarquis L."/>
            <person name="Schroda M."/>
            <person name="Stern D."/>
            <person name="Umen J."/>
            <person name="Willows R."/>
            <person name="Wilson N."/>
            <person name="Zimmer S.L."/>
            <person name="Allmer J."/>
            <person name="Balk J."/>
            <person name="Bisova K."/>
            <person name="Chen C.J."/>
            <person name="Elias M."/>
            <person name="Gendler K."/>
            <person name="Hauser C."/>
            <person name="Lamb M.R."/>
            <person name="Ledford H."/>
            <person name="Long J.C."/>
            <person name="Minagawa J."/>
            <person name="Page M.D."/>
            <person name="Pan J."/>
            <person name="Pootakham W."/>
            <person name="Roje S."/>
            <person name="Rose A."/>
            <person name="Stahlberg E."/>
            <person name="Terauchi A.M."/>
            <person name="Yang P."/>
            <person name="Ball S."/>
            <person name="Bowler C."/>
            <person name="Dieckmann C.L."/>
            <person name="Gladyshev V.N."/>
            <person name="Green P."/>
            <person name="Jorgensen R."/>
            <person name="Mayfield S."/>
            <person name="Mueller-Roeber B."/>
            <person name="Rajamani S."/>
            <person name="Sayre R.T."/>
            <person name="Brokstein P."/>
            <person name="Dubchak I."/>
            <person name="Goodstein D."/>
            <person name="Hornick L."/>
            <person name="Huang Y.W."/>
            <person name="Jhaveri J."/>
            <person name="Luo Y."/>
            <person name="Martinez D."/>
            <person name="Ngau W.C."/>
            <person name="Otillar B."/>
            <person name="Poliakov A."/>
            <person name="Porter A."/>
            <person name="Szajkowski L."/>
            <person name="Werner G."/>
            <person name="Zhou K."/>
            <person name="Grigoriev I.V."/>
            <person name="Rokhsar D.S."/>
            <person name="Grossman A.R."/>
        </authorList>
    </citation>
    <scope>NUCLEOTIDE SEQUENCE [LARGE SCALE GENOMIC DNA]</scope>
    <source>
        <strain evidence="3">CC-503</strain>
    </source>
</reference>
<name>A8I0I6_CHLRE</name>
<protein>
    <submittedName>
        <fullName evidence="2">Uncharacterized protein</fullName>
    </submittedName>
</protein>
<dbReference type="RefSeq" id="XP_001698553.1">
    <property type="nucleotide sequence ID" value="XM_001698501.2"/>
</dbReference>
<feature type="region of interest" description="Disordered" evidence="1">
    <location>
        <begin position="387"/>
        <end position="502"/>
    </location>
</feature>
<feature type="compositionally biased region" description="Basic and acidic residues" evidence="1">
    <location>
        <begin position="1374"/>
        <end position="1385"/>
    </location>
</feature>
<dbReference type="PROSITE" id="PS50005">
    <property type="entry name" value="TPR"/>
    <property type="match status" value="1"/>
</dbReference>
<dbReference type="STRING" id="3055.A8I0I6"/>
<feature type="region of interest" description="Disordered" evidence="1">
    <location>
        <begin position="726"/>
        <end position="756"/>
    </location>
</feature>
<dbReference type="InterPro" id="IPR011990">
    <property type="entry name" value="TPR-like_helical_dom_sf"/>
</dbReference>